<proteinExistence type="predicted"/>
<evidence type="ECO:0000256" key="1">
    <source>
        <dbReference type="SAM" id="MobiDB-lite"/>
    </source>
</evidence>
<sequence>MAATPAAAIELPTRGPAAVDDAPVVWSAESVAAERQRHRRWRHRDNGIDAGDVIAGAVIIGGIAALAGAFDNDRDERRGDYRYQPSYQSDGLDRTAEMCVAEIERDVRVASVDGVDRAAGGWRVNGSLYDGGRFTCRIGNDGRISDIDYGEGGVNYTTEARGNQWDDETYAAAWSRVDGGTAPLQPAYPGGPLPGENYEGY</sequence>
<dbReference type="AlphaFoldDB" id="A0A418NLY8"/>
<accession>A0A418NLY8</accession>
<protein>
    <submittedName>
        <fullName evidence="2">Uncharacterized protein</fullName>
    </submittedName>
</protein>
<organism evidence="2 3">
    <name type="scientific">Pelagerythrobacter aerophilus</name>
    <dbReference type="NCBI Taxonomy" id="2306995"/>
    <lineage>
        <taxon>Bacteria</taxon>
        <taxon>Pseudomonadati</taxon>
        <taxon>Pseudomonadota</taxon>
        <taxon>Alphaproteobacteria</taxon>
        <taxon>Sphingomonadales</taxon>
        <taxon>Erythrobacteraceae</taxon>
        <taxon>Pelagerythrobacter</taxon>
    </lineage>
</organism>
<reference evidence="2 3" key="1">
    <citation type="submission" date="2018-08" db="EMBL/GenBank/DDBJ databases">
        <title>Altererythrobacter sp.Ery1 and Ery12, the genome sequencing of novel strains in genus Alterythrobacter.</title>
        <authorList>
            <person name="Cheng H."/>
            <person name="Wu Y.-H."/>
            <person name="Fang C."/>
            <person name="Xu X.-W."/>
        </authorList>
    </citation>
    <scope>NUCLEOTIDE SEQUENCE [LARGE SCALE GENOMIC DNA]</scope>
    <source>
        <strain evidence="2 3">Ery1</strain>
    </source>
</reference>
<dbReference type="EMBL" id="QXFK01000005">
    <property type="protein sequence ID" value="RIV81225.1"/>
    <property type="molecule type" value="Genomic_DNA"/>
</dbReference>
<dbReference type="Proteomes" id="UP000285092">
    <property type="component" value="Unassembled WGS sequence"/>
</dbReference>
<evidence type="ECO:0000313" key="3">
    <source>
        <dbReference type="Proteomes" id="UP000285092"/>
    </source>
</evidence>
<feature type="region of interest" description="Disordered" evidence="1">
    <location>
        <begin position="181"/>
        <end position="201"/>
    </location>
</feature>
<name>A0A418NLY8_9SPHN</name>
<evidence type="ECO:0000313" key="2">
    <source>
        <dbReference type="EMBL" id="RIV81225.1"/>
    </source>
</evidence>
<keyword evidence="3" id="KW-1185">Reference proteome</keyword>
<gene>
    <name evidence="2" type="ORF">D2V04_01015</name>
</gene>
<comment type="caution">
    <text evidence="2">The sequence shown here is derived from an EMBL/GenBank/DDBJ whole genome shotgun (WGS) entry which is preliminary data.</text>
</comment>